<evidence type="ECO:0008006" key="3">
    <source>
        <dbReference type="Google" id="ProtNLM"/>
    </source>
</evidence>
<reference evidence="2" key="1">
    <citation type="submission" date="2016-11" db="EMBL/GenBank/DDBJ databases">
        <authorList>
            <person name="Varghese N."/>
            <person name="Submissions S."/>
        </authorList>
    </citation>
    <scope>NUCLEOTIDE SEQUENCE [LARGE SCALE GENOMIC DNA]</scope>
    <source>
        <strain evidence="2">DSM 22212</strain>
    </source>
</reference>
<keyword evidence="2" id="KW-1185">Reference proteome</keyword>
<dbReference type="EMBL" id="FRAU01000007">
    <property type="protein sequence ID" value="SHK87948.1"/>
    <property type="molecule type" value="Genomic_DNA"/>
</dbReference>
<evidence type="ECO:0000313" key="1">
    <source>
        <dbReference type="EMBL" id="SHK87948.1"/>
    </source>
</evidence>
<sequence length="205" mass="21476">MNRTVIALTGLALWLSGCISLGVFQGPDVLPEGRTEVGMGILGGGTLKEGEGSLGVFELYGRKGVAPRLEVGARTTGFIAVKGIVIGALMVEGKYQLIPTRPLVAVGMGVSYYALEFNSRSFTTVGLYPAVWIGSPRLFVGTRMILVTMGTTDSDKVGTGSLLGITIGGRLGEQLSIRPELTLYAPLDGEESPLIIGGLGLSFRL</sequence>
<organism evidence="1 2">
    <name type="scientific">Rhodothermus profundi</name>
    <dbReference type="NCBI Taxonomy" id="633813"/>
    <lineage>
        <taxon>Bacteria</taxon>
        <taxon>Pseudomonadati</taxon>
        <taxon>Rhodothermota</taxon>
        <taxon>Rhodothermia</taxon>
        <taxon>Rhodothermales</taxon>
        <taxon>Rhodothermaceae</taxon>
        <taxon>Rhodothermus</taxon>
    </lineage>
</organism>
<proteinExistence type="predicted"/>
<dbReference type="OrthoDB" id="9956259at2"/>
<dbReference type="AlphaFoldDB" id="A0A1M6W2S6"/>
<dbReference type="Proteomes" id="UP000185812">
    <property type="component" value="Unassembled WGS sequence"/>
</dbReference>
<gene>
    <name evidence="1" type="ORF">SAMN04488087_2213</name>
</gene>
<evidence type="ECO:0000313" key="2">
    <source>
        <dbReference type="Proteomes" id="UP000185812"/>
    </source>
</evidence>
<name>A0A1M6W2S6_9BACT</name>
<protein>
    <recommendedName>
        <fullName evidence="3">Outer membrane protein beta-barrel domain-containing protein</fullName>
    </recommendedName>
</protein>
<accession>A0A1M6W2S6</accession>
<dbReference type="RefSeq" id="WP_072716030.1">
    <property type="nucleotide sequence ID" value="NZ_FRAU01000007.1"/>
</dbReference>
<dbReference type="STRING" id="633813.SAMN04488087_2213"/>
<dbReference type="PROSITE" id="PS51257">
    <property type="entry name" value="PROKAR_LIPOPROTEIN"/>
    <property type="match status" value="1"/>
</dbReference>